<evidence type="ECO:0000313" key="1">
    <source>
        <dbReference type="EMBL" id="CAG9801830.1"/>
    </source>
</evidence>
<protein>
    <submittedName>
        <fullName evidence="1">Uncharacterized protein</fullName>
    </submittedName>
</protein>
<name>A0A9N9WQ16_9DIPT</name>
<reference evidence="1" key="2">
    <citation type="submission" date="2022-10" db="EMBL/GenBank/DDBJ databases">
        <authorList>
            <consortium name="ENA_rothamsted_submissions"/>
            <consortium name="culmorum"/>
            <person name="King R."/>
        </authorList>
    </citation>
    <scope>NUCLEOTIDE SEQUENCE</scope>
</reference>
<organism evidence="1 2">
    <name type="scientific">Chironomus riparius</name>
    <dbReference type="NCBI Taxonomy" id="315576"/>
    <lineage>
        <taxon>Eukaryota</taxon>
        <taxon>Metazoa</taxon>
        <taxon>Ecdysozoa</taxon>
        <taxon>Arthropoda</taxon>
        <taxon>Hexapoda</taxon>
        <taxon>Insecta</taxon>
        <taxon>Pterygota</taxon>
        <taxon>Neoptera</taxon>
        <taxon>Endopterygota</taxon>
        <taxon>Diptera</taxon>
        <taxon>Nematocera</taxon>
        <taxon>Chironomoidea</taxon>
        <taxon>Chironomidae</taxon>
        <taxon>Chironominae</taxon>
        <taxon>Chironomus</taxon>
    </lineage>
</organism>
<evidence type="ECO:0000313" key="2">
    <source>
        <dbReference type="Proteomes" id="UP001153620"/>
    </source>
</evidence>
<gene>
    <name evidence="1" type="ORF">CHIRRI_LOCUS4751</name>
</gene>
<sequence>MRKMRKCLTLARKLYCGEGYLRTLIILTPGSNLLRTFLSSSCGDDFIARGRLWFQTFNEDNDLHRNCINILLNPVFLRFLWIYLRDIVACGWIKSEFHISPWIKIKITIHHRIKRKI</sequence>
<reference evidence="1" key="1">
    <citation type="submission" date="2022-01" db="EMBL/GenBank/DDBJ databases">
        <authorList>
            <person name="King R."/>
        </authorList>
    </citation>
    <scope>NUCLEOTIDE SEQUENCE</scope>
</reference>
<dbReference type="EMBL" id="OU895878">
    <property type="protein sequence ID" value="CAG9801830.1"/>
    <property type="molecule type" value="Genomic_DNA"/>
</dbReference>
<dbReference type="AlphaFoldDB" id="A0A9N9WQ16"/>
<proteinExistence type="predicted"/>
<dbReference type="Proteomes" id="UP001153620">
    <property type="component" value="Chromosome 2"/>
</dbReference>
<keyword evidence="2" id="KW-1185">Reference proteome</keyword>
<accession>A0A9N9WQ16</accession>